<evidence type="ECO:0000313" key="2">
    <source>
        <dbReference type="EMBL" id="KAK9926971.1"/>
    </source>
</evidence>
<dbReference type="Proteomes" id="UP001457282">
    <property type="component" value="Unassembled WGS sequence"/>
</dbReference>
<comment type="caution">
    <text evidence="2">The sequence shown here is derived from an EMBL/GenBank/DDBJ whole genome shotgun (WGS) entry which is preliminary data.</text>
</comment>
<name>A0AAW1WQF7_RUBAR</name>
<dbReference type="InterPro" id="IPR029480">
    <property type="entry name" value="Transpos_assoc"/>
</dbReference>
<dbReference type="Pfam" id="PF13963">
    <property type="entry name" value="Transpos_assoc"/>
    <property type="match status" value="1"/>
</dbReference>
<feature type="domain" description="Transposase-associated" evidence="1">
    <location>
        <begin position="4"/>
        <end position="79"/>
    </location>
</feature>
<sequence>MLEKDWVHLHRADPEYEKRAWNFVKPVIRNLGNPERILCPCIDCRNVETLSGSIVVDHLVRRGMDLKYKKRRDWYEHGEQIISGDENDEMVNNEAYNLYIVVHLFDQDCMTIDHFGNEDCTELGEDIYDEDFIAKLEDAFYTQIVQITASYQPL</sequence>
<protein>
    <recommendedName>
        <fullName evidence="1">Transposase-associated domain-containing protein</fullName>
    </recommendedName>
</protein>
<accession>A0AAW1WQF7</accession>
<evidence type="ECO:0000313" key="3">
    <source>
        <dbReference type="Proteomes" id="UP001457282"/>
    </source>
</evidence>
<organism evidence="2 3">
    <name type="scientific">Rubus argutus</name>
    <name type="common">Southern blackberry</name>
    <dbReference type="NCBI Taxonomy" id="59490"/>
    <lineage>
        <taxon>Eukaryota</taxon>
        <taxon>Viridiplantae</taxon>
        <taxon>Streptophyta</taxon>
        <taxon>Embryophyta</taxon>
        <taxon>Tracheophyta</taxon>
        <taxon>Spermatophyta</taxon>
        <taxon>Magnoliopsida</taxon>
        <taxon>eudicotyledons</taxon>
        <taxon>Gunneridae</taxon>
        <taxon>Pentapetalae</taxon>
        <taxon>rosids</taxon>
        <taxon>fabids</taxon>
        <taxon>Rosales</taxon>
        <taxon>Rosaceae</taxon>
        <taxon>Rosoideae</taxon>
        <taxon>Rosoideae incertae sedis</taxon>
        <taxon>Rubus</taxon>
    </lineage>
</organism>
<evidence type="ECO:0000259" key="1">
    <source>
        <dbReference type="Pfam" id="PF13963"/>
    </source>
</evidence>
<dbReference type="EMBL" id="JBEDUW010000005">
    <property type="protein sequence ID" value="KAK9926971.1"/>
    <property type="molecule type" value="Genomic_DNA"/>
</dbReference>
<gene>
    <name evidence="2" type="ORF">M0R45_024177</name>
</gene>
<proteinExistence type="predicted"/>
<keyword evidence="3" id="KW-1185">Reference proteome</keyword>
<dbReference type="AlphaFoldDB" id="A0AAW1WQF7"/>
<reference evidence="2 3" key="1">
    <citation type="journal article" date="2023" name="G3 (Bethesda)">
        <title>A chromosome-length genome assembly and annotation of blackberry (Rubus argutus, cv. 'Hillquist').</title>
        <authorList>
            <person name="Bruna T."/>
            <person name="Aryal R."/>
            <person name="Dudchenko O."/>
            <person name="Sargent D.J."/>
            <person name="Mead D."/>
            <person name="Buti M."/>
            <person name="Cavallini A."/>
            <person name="Hytonen T."/>
            <person name="Andres J."/>
            <person name="Pham M."/>
            <person name="Weisz D."/>
            <person name="Mascagni F."/>
            <person name="Usai G."/>
            <person name="Natali L."/>
            <person name="Bassil N."/>
            <person name="Fernandez G.E."/>
            <person name="Lomsadze A."/>
            <person name="Armour M."/>
            <person name="Olukolu B."/>
            <person name="Poorten T."/>
            <person name="Britton C."/>
            <person name="Davik J."/>
            <person name="Ashrafi H."/>
            <person name="Aiden E.L."/>
            <person name="Borodovsky M."/>
            <person name="Worthington M."/>
        </authorList>
    </citation>
    <scope>NUCLEOTIDE SEQUENCE [LARGE SCALE GENOMIC DNA]</scope>
    <source>
        <strain evidence="2">PI 553951</strain>
    </source>
</reference>